<dbReference type="RefSeq" id="WP_089359721.1">
    <property type="nucleotide sequence ID" value="NZ_FZOG01000002.1"/>
</dbReference>
<name>A0A239DA81_9PSED</name>
<evidence type="ECO:0000313" key="9">
    <source>
        <dbReference type="Proteomes" id="UP000242915"/>
    </source>
</evidence>
<feature type="domain" description="FdhE N-terminal" evidence="5">
    <location>
        <begin position="17"/>
        <end position="178"/>
    </location>
</feature>
<gene>
    <name evidence="4" type="primary">fdhE</name>
    <name evidence="8" type="ORF">SAMN05216255_2158</name>
</gene>
<dbReference type="GO" id="GO:0008199">
    <property type="term" value="F:ferric iron binding"/>
    <property type="evidence" value="ECO:0007669"/>
    <property type="project" value="TreeGrafter"/>
</dbReference>
<evidence type="ECO:0000256" key="1">
    <source>
        <dbReference type="ARBA" id="ARBA00004496"/>
    </source>
</evidence>
<accession>A0A239DA81</accession>
<proteinExistence type="inferred from homology"/>
<dbReference type="GO" id="GO:0051604">
    <property type="term" value="P:protein maturation"/>
    <property type="evidence" value="ECO:0007669"/>
    <property type="project" value="TreeGrafter"/>
</dbReference>
<dbReference type="NCBIfam" id="TIGR01562">
    <property type="entry name" value="FdhE"/>
    <property type="match status" value="1"/>
</dbReference>
<comment type="function">
    <text evidence="4">Necessary for formate dehydrogenase activity.</text>
</comment>
<dbReference type="InterPro" id="IPR024064">
    <property type="entry name" value="FdhE-like_sf"/>
</dbReference>
<dbReference type="EMBL" id="FZOG01000002">
    <property type="protein sequence ID" value="SNS29265.1"/>
    <property type="molecule type" value="Genomic_DNA"/>
</dbReference>
<dbReference type="InterPro" id="IPR056797">
    <property type="entry name" value="FdhE_central"/>
</dbReference>
<dbReference type="PANTHER" id="PTHR37689">
    <property type="entry name" value="PROTEIN FDHE"/>
    <property type="match status" value="1"/>
</dbReference>
<dbReference type="Proteomes" id="UP000242915">
    <property type="component" value="Unassembled WGS sequence"/>
</dbReference>
<dbReference type="Pfam" id="PF04216">
    <property type="entry name" value="FdhE_N"/>
    <property type="match status" value="1"/>
</dbReference>
<feature type="domain" description="FdhE C-terminal" evidence="7">
    <location>
        <begin position="223"/>
        <end position="304"/>
    </location>
</feature>
<dbReference type="InterPro" id="IPR006452">
    <property type="entry name" value="Formate_DH_accessory"/>
</dbReference>
<dbReference type="PIRSF" id="PIRSF018296">
    <property type="entry name" value="Format_dh_formtn"/>
    <property type="match status" value="1"/>
</dbReference>
<organism evidence="8 9">
    <name type="scientific">Pseudomonas segetis</name>
    <dbReference type="NCBI Taxonomy" id="298908"/>
    <lineage>
        <taxon>Bacteria</taxon>
        <taxon>Pseudomonadati</taxon>
        <taxon>Pseudomonadota</taxon>
        <taxon>Gammaproteobacteria</taxon>
        <taxon>Pseudomonadales</taxon>
        <taxon>Pseudomonadaceae</taxon>
        <taxon>Pseudomonas</taxon>
    </lineage>
</organism>
<dbReference type="Pfam" id="PF24859">
    <property type="entry name" value="FdhE_central"/>
    <property type="match status" value="1"/>
</dbReference>
<dbReference type="AlphaFoldDB" id="A0A239DA81"/>
<feature type="domain" description="FdhE central" evidence="6">
    <location>
        <begin position="185"/>
        <end position="222"/>
    </location>
</feature>
<evidence type="ECO:0000259" key="7">
    <source>
        <dbReference type="Pfam" id="PF24860"/>
    </source>
</evidence>
<comment type="subcellular location">
    <subcellularLocation>
        <location evidence="1 4">Cytoplasm</location>
    </subcellularLocation>
</comment>
<dbReference type="SUPFAM" id="SSF144020">
    <property type="entry name" value="FdhE-like"/>
    <property type="match status" value="1"/>
</dbReference>
<evidence type="ECO:0000259" key="5">
    <source>
        <dbReference type="Pfam" id="PF04216"/>
    </source>
</evidence>
<dbReference type="CDD" id="cd16341">
    <property type="entry name" value="FdhE"/>
    <property type="match status" value="1"/>
</dbReference>
<reference evidence="9" key="1">
    <citation type="submission" date="2017-06" db="EMBL/GenBank/DDBJ databases">
        <authorList>
            <person name="Varghese N."/>
            <person name="Submissions S."/>
        </authorList>
    </citation>
    <scope>NUCLEOTIDE SEQUENCE [LARGE SCALE GENOMIC DNA]</scope>
    <source>
        <strain evidence="9">CIP 108523</strain>
    </source>
</reference>
<evidence type="ECO:0000259" key="6">
    <source>
        <dbReference type="Pfam" id="PF24859"/>
    </source>
</evidence>
<comment type="similarity">
    <text evidence="3 4">Belongs to the FdhE family.</text>
</comment>
<evidence type="ECO:0000256" key="3">
    <source>
        <dbReference type="ARBA" id="ARBA00061033"/>
    </source>
</evidence>
<evidence type="ECO:0000256" key="4">
    <source>
        <dbReference type="HAMAP-Rule" id="MF_00611"/>
    </source>
</evidence>
<dbReference type="PANTHER" id="PTHR37689:SF1">
    <property type="entry name" value="PROTEIN FDHE"/>
    <property type="match status" value="1"/>
</dbReference>
<sequence length="309" mass="33897">MPDRILERGEIEASANIPPFLNPSNPALFQRRAERFRALAQNHPLSGYLLLMAQLCDAQHAALANLPALPGPDQRALELSREHRMPPLAFEALVRGDDWLQALDKVLEQFNAQGNPAVTAALQQLAQADSGQRKAWAVNLLSGQFDLLPAAVVPFLGAGLQVAFSHWLLALPEGTLSERESCTQCPACGSPPVAGMIRHRGKQIGLRYLSCSLCSCEWHYVRVKCSHCEESKELAYLSRQLDDAKPEAAPIRAEVCPNCQGYLKHFYLEYDSEADALADDLASLDLDMMVADAGYMRRAPNLLLAPGAE</sequence>
<dbReference type="HAMAP" id="MF_00611">
    <property type="entry name" value="FdeH"/>
    <property type="match status" value="1"/>
</dbReference>
<dbReference type="Pfam" id="PF24860">
    <property type="entry name" value="FdhE_C"/>
    <property type="match status" value="1"/>
</dbReference>
<dbReference type="GO" id="GO:0005829">
    <property type="term" value="C:cytosol"/>
    <property type="evidence" value="ECO:0007669"/>
    <property type="project" value="TreeGrafter"/>
</dbReference>
<dbReference type="InterPro" id="IPR056796">
    <property type="entry name" value="FdhE_C"/>
</dbReference>
<dbReference type="InterPro" id="IPR056774">
    <property type="entry name" value="FdhE_N"/>
</dbReference>
<protein>
    <recommendedName>
        <fullName evidence="4">Protein FdhE homolog</fullName>
    </recommendedName>
</protein>
<dbReference type="Gene3D" id="3.90.1670.10">
    <property type="entry name" value="FdhE-like domain"/>
    <property type="match status" value="1"/>
</dbReference>
<evidence type="ECO:0000313" key="8">
    <source>
        <dbReference type="EMBL" id="SNS29265.1"/>
    </source>
</evidence>
<keyword evidence="9" id="KW-1185">Reference proteome</keyword>
<dbReference type="FunFam" id="3.90.1670.10:FF:000001">
    <property type="entry name" value="Protein FdhE"/>
    <property type="match status" value="1"/>
</dbReference>
<evidence type="ECO:0000256" key="2">
    <source>
        <dbReference type="ARBA" id="ARBA00022490"/>
    </source>
</evidence>
<keyword evidence="2 4" id="KW-0963">Cytoplasm</keyword>